<name>A0A0P1FIE0_9RHOB</name>
<dbReference type="eggNOG" id="COG0729">
    <property type="taxonomic scope" value="Bacteria"/>
</dbReference>
<feature type="domain" description="Bacterial surface antigen (D15)" evidence="4">
    <location>
        <begin position="284"/>
        <end position="583"/>
    </location>
</feature>
<sequence>MPLVAGAVEVSVRGASEGALSQGQADSLRAASLTATLDAAATPGDILAAAQADYGRLVAALYAEGYYGAVVRIALDGREAGAIDPVRPPSRVQSVVITVAPGPQFRFGTTRIAPLAEGTVVPPAFASDEIARVTVLREAASAGVDGWRTLGHAKAAIGGQTLRAVHRAGRLDADITLAPGPQLRFGQLGVEAPSAVRTERILAIAGLPVGAVYSPEDVRRASTRLRRTGAFSSVVLREAEVANPDGTLDFSAALVDQPARRFGAGGEVASLDGVTLSGYWLHRNFTGAADRLRFDAEIAGIGGTRGGIDYSVATRYTRPATRNADTDLFVEAEIAREDEEAFTQDVLTFGIGYTRYVSEAVEISVAIGLEAAETTDAFGTRDYVILALPLEGTADYRDDARDPLRGLYVGASVMPFTGVGSVDGGLHVTGDVRGYVTRDLARPVTFAARAQVGALMGASLDRAPSGLLFFSGGGGTVRGHSYQSLAVDLGGGQSAGGRSFLGLSAEARVRWNETIGVVGFADAGYIGRESVPNASDGEWHSGAGLGLRYATGIGPIRVDLALPVTGPEDETGLQFYIGIGQAF</sequence>
<evidence type="ECO:0000256" key="1">
    <source>
        <dbReference type="ARBA" id="ARBA00004370"/>
    </source>
</evidence>
<evidence type="ECO:0000313" key="5">
    <source>
        <dbReference type="EMBL" id="CUH61963.1"/>
    </source>
</evidence>
<dbReference type="InterPro" id="IPR039910">
    <property type="entry name" value="D15-like"/>
</dbReference>
<gene>
    <name evidence="5" type="primary">tamA</name>
    <name evidence="5" type="ORF">THS5294_03277</name>
</gene>
<organism evidence="5 6">
    <name type="scientific">Thalassobacter stenotrophicus</name>
    <dbReference type="NCBI Taxonomy" id="266809"/>
    <lineage>
        <taxon>Bacteria</taxon>
        <taxon>Pseudomonadati</taxon>
        <taxon>Pseudomonadota</taxon>
        <taxon>Alphaproteobacteria</taxon>
        <taxon>Rhodobacterales</taxon>
        <taxon>Roseobacteraceae</taxon>
        <taxon>Thalassobacter</taxon>
    </lineage>
</organism>
<dbReference type="PANTHER" id="PTHR12815:SF42">
    <property type="entry name" value="BACTERIAL SURFACE ANTIGEN (D15) DOMAIN-CONTAINING PROTEIN"/>
    <property type="match status" value="1"/>
</dbReference>
<comment type="subcellular location">
    <subcellularLocation>
        <location evidence="1">Membrane</location>
    </subcellularLocation>
</comment>
<evidence type="ECO:0000313" key="6">
    <source>
        <dbReference type="Proteomes" id="UP000051298"/>
    </source>
</evidence>
<dbReference type="Pfam" id="PF01103">
    <property type="entry name" value="Omp85"/>
    <property type="match status" value="1"/>
</dbReference>
<keyword evidence="3" id="KW-0472">Membrane</keyword>
<evidence type="ECO:0000256" key="3">
    <source>
        <dbReference type="ARBA" id="ARBA00023136"/>
    </source>
</evidence>
<keyword evidence="2" id="KW-0812">Transmembrane</keyword>
<dbReference type="AlphaFoldDB" id="A0A0P1FIE0"/>
<proteinExistence type="predicted"/>
<dbReference type="Gene3D" id="2.40.160.50">
    <property type="entry name" value="membrane protein fhac: a member of the omp85/tpsb transporter family"/>
    <property type="match status" value="1"/>
</dbReference>
<dbReference type="InterPro" id="IPR000184">
    <property type="entry name" value="Bac_surfAg_D15"/>
</dbReference>
<accession>A0A0P1FIE0</accession>
<dbReference type="GO" id="GO:0019867">
    <property type="term" value="C:outer membrane"/>
    <property type="evidence" value="ECO:0007669"/>
    <property type="project" value="InterPro"/>
</dbReference>
<dbReference type="Proteomes" id="UP000051298">
    <property type="component" value="Unassembled WGS sequence"/>
</dbReference>
<evidence type="ECO:0000259" key="4">
    <source>
        <dbReference type="Pfam" id="PF01103"/>
    </source>
</evidence>
<dbReference type="STRING" id="266809.PM03_01800"/>
<dbReference type="EMBL" id="CYRX01000033">
    <property type="protein sequence ID" value="CUH61963.1"/>
    <property type="molecule type" value="Genomic_DNA"/>
</dbReference>
<keyword evidence="2" id="KW-1134">Transmembrane beta strand</keyword>
<evidence type="ECO:0000256" key="2">
    <source>
        <dbReference type="ARBA" id="ARBA00022452"/>
    </source>
</evidence>
<dbReference type="RefSeq" id="WP_058124531.1">
    <property type="nucleotide sequence ID" value="NZ_CYRX01000033.1"/>
</dbReference>
<dbReference type="PANTHER" id="PTHR12815">
    <property type="entry name" value="SORTING AND ASSEMBLY MACHINERY SAMM50 PROTEIN FAMILY MEMBER"/>
    <property type="match status" value="1"/>
</dbReference>
<reference evidence="5 6" key="1">
    <citation type="submission" date="2015-09" db="EMBL/GenBank/DDBJ databases">
        <authorList>
            <consortium name="Swine Surveillance"/>
        </authorList>
    </citation>
    <scope>NUCLEOTIDE SEQUENCE [LARGE SCALE GENOMIC DNA]</scope>
    <source>
        <strain evidence="5 6">CECT 5294</strain>
    </source>
</reference>
<protein>
    <submittedName>
        <fullName evidence="5">Autotransporter assembly factor TamA</fullName>
    </submittedName>
</protein>